<feature type="compositionally biased region" description="Low complexity" evidence="1">
    <location>
        <begin position="263"/>
        <end position="283"/>
    </location>
</feature>
<dbReference type="AlphaFoldDB" id="A0AAD7EHP6"/>
<dbReference type="EMBL" id="JARIHO010000043">
    <property type="protein sequence ID" value="KAJ7325971.1"/>
    <property type="molecule type" value="Genomic_DNA"/>
</dbReference>
<dbReference type="Proteomes" id="UP001218218">
    <property type="component" value="Unassembled WGS sequence"/>
</dbReference>
<accession>A0AAD7EHP6</accession>
<feature type="region of interest" description="Disordered" evidence="1">
    <location>
        <begin position="158"/>
        <end position="225"/>
    </location>
</feature>
<feature type="region of interest" description="Disordered" evidence="1">
    <location>
        <begin position="263"/>
        <end position="291"/>
    </location>
</feature>
<sequence length="291" mass="30341">MDPISNALNASTVDPRISDPKLKFSRVFISAFTDPVMAYVRLVTEQLRNSESNTFGYCVPLPFESIVVPPSYNPANVRDFSRYRMNCNGCIMPRPEIKQFNCISRSRDLHTNKFIQLLPGIMVNTFNLCIVTALVATTVNAIPVVERDSGVEEMVIAARGGGHPKDKRGGGTPRKNAGWPSEGKARPPPEADPNSSSASPQADAPCKVLKPTAESTAAATKASPAVATATKAPAVTAAWQAPSSAVLAAISKVSAAADAASSASVTASNSASAAAARNTVDASGLTPGEQG</sequence>
<protein>
    <submittedName>
        <fullName evidence="2">Uncharacterized protein</fullName>
    </submittedName>
</protein>
<organism evidence="2 3">
    <name type="scientific">Mycena albidolilacea</name>
    <dbReference type="NCBI Taxonomy" id="1033008"/>
    <lineage>
        <taxon>Eukaryota</taxon>
        <taxon>Fungi</taxon>
        <taxon>Dikarya</taxon>
        <taxon>Basidiomycota</taxon>
        <taxon>Agaricomycotina</taxon>
        <taxon>Agaricomycetes</taxon>
        <taxon>Agaricomycetidae</taxon>
        <taxon>Agaricales</taxon>
        <taxon>Marasmiineae</taxon>
        <taxon>Mycenaceae</taxon>
        <taxon>Mycena</taxon>
    </lineage>
</organism>
<name>A0AAD7EHP6_9AGAR</name>
<reference evidence="2" key="1">
    <citation type="submission" date="2023-03" db="EMBL/GenBank/DDBJ databases">
        <title>Massive genome expansion in bonnet fungi (Mycena s.s.) driven by repeated elements and novel gene families across ecological guilds.</title>
        <authorList>
            <consortium name="Lawrence Berkeley National Laboratory"/>
            <person name="Harder C.B."/>
            <person name="Miyauchi S."/>
            <person name="Viragh M."/>
            <person name="Kuo A."/>
            <person name="Thoen E."/>
            <person name="Andreopoulos B."/>
            <person name="Lu D."/>
            <person name="Skrede I."/>
            <person name="Drula E."/>
            <person name="Henrissat B."/>
            <person name="Morin E."/>
            <person name="Kohler A."/>
            <person name="Barry K."/>
            <person name="LaButti K."/>
            <person name="Morin E."/>
            <person name="Salamov A."/>
            <person name="Lipzen A."/>
            <person name="Mereny Z."/>
            <person name="Hegedus B."/>
            <person name="Baldrian P."/>
            <person name="Stursova M."/>
            <person name="Weitz H."/>
            <person name="Taylor A."/>
            <person name="Grigoriev I.V."/>
            <person name="Nagy L.G."/>
            <person name="Martin F."/>
            <person name="Kauserud H."/>
        </authorList>
    </citation>
    <scope>NUCLEOTIDE SEQUENCE</scope>
    <source>
        <strain evidence="2">CBHHK002</strain>
    </source>
</reference>
<evidence type="ECO:0000313" key="3">
    <source>
        <dbReference type="Proteomes" id="UP001218218"/>
    </source>
</evidence>
<evidence type="ECO:0000256" key="1">
    <source>
        <dbReference type="SAM" id="MobiDB-lite"/>
    </source>
</evidence>
<comment type="caution">
    <text evidence="2">The sequence shown here is derived from an EMBL/GenBank/DDBJ whole genome shotgun (WGS) entry which is preliminary data.</text>
</comment>
<evidence type="ECO:0000313" key="2">
    <source>
        <dbReference type="EMBL" id="KAJ7325971.1"/>
    </source>
</evidence>
<proteinExistence type="predicted"/>
<gene>
    <name evidence="2" type="ORF">DFH08DRAFT_817051</name>
</gene>
<keyword evidence="3" id="KW-1185">Reference proteome</keyword>
<feature type="compositionally biased region" description="Low complexity" evidence="1">
    <location>
        <begin position="212"/>
        <end position="225"/>
    </location>
</feature>